<gene>
    <name evidence="2" type="ORF">HSB1_47030</name>
</gene>
<name>J3JCT1_9EURY</name>
<dbReference type="AlphaFoldDB" id="J3JCT1"/>
<dbReference type="EMBL" id="ALJD01000017">
    <property type="protein sequence ID" value="EJN56886.1"/>
    <property type="molecule type" value="Genomic_DNA"/>
</dbReference>
<protein>
    <recommendedName>
        <fullName evidence="4">ArsR family transcriptional regulator</fullName>
    </recommendedName>
</protein>
<sequence>MVVETLDEPATITEIADKADVAWATADSELDTLLAANKVQKQSADGKTLYALNPVQLLFEEVLDLINEHSREELESRLVEHQSQLESLQAEYGVETLAELRDRLVHEELSAAEMQDNRKATSTWGALETELRLTKHALQFYDDVTQFSRSDGDERLSVA</sequence>
<comment type="caution">
    <text evidence="2">The sequence shown here is derived from an EMBL/GenBank/DDBJ whole genome shotgun (WGS) entry which is preliminary data.</text>
</comment>
<dbReference type="InterPro" id="IPR055766">
    <property type="entry name" value="DUF7342"/>
</dbReference>
<dbReference type="Proteomes" id="UP000007813">
    <property type="component" value="Unassembled WGS sequence"/>
</dbReference>
<accession>J3JCT1</accession>
<evidence type="ECO:0000313" key="2">
    <source>
        <dbReference type="EMBL" id="EJN56886.1"/>
    </source>
</evidence>
<evidence type="ECO:0000256" key="1">
    <source>
        <dbReference type="SAM" id="Coils"/>
    </source>
</evidence>
<evidence type="ECO:0008006" key="4">
    <source>
        <dbReference type="Google" id="ProtNLM"/>
    </source>
</evidence>
<keyword evidence="1" id="KW-0175">Coiled coil</keyword>
<organism evidence="2 3">
    <name type="scientific">Halogranum salarium B-1</name>
    <dbReference type="NCBI Taxonomy" id="1210908"/>
    <lineage>
        <taxon>Archaea</taxon>
        <taxon>Methanobacteriati</taxon>
        <taxon>Methanobacteriota</taxon>
        <taxon>Stenosarchaea group</taxon>
        <taxon>Halobacteria</taxon>
        <taxon>Halobacteriales</taxon>
        <taxon>Haloferacaceae</taxon>
    </lineage>
</organism>
<feature type="coiled-coil region" evidence="1">
    <location>
        <begin position="71"/>
        <end position="117"/>
    </location>
</feature>
<proteinExistence type="predicted"/>
<evidence type="ECO:0000313" key="3">
    <source>
        <dbReference type="Proteomes" id="UP000007813"/>
    </source>
</evidence>
<dbReference type="Pfam" id="PF24033">
    <property type="entry name" value="DUF7342"/>
    <property type="match status" value="1"/>
</dbReference>
<dbReference type="OrthoDB" id="183382at2157"/>
<reference evidence="2 3" key="1">
    <citation type="journal article" date="2012" name="J. Bacteriol.">
        <title>Draft Genome Sequence of the Extremely Halophilic Archaeon Halogranum salarium B-1T.</title>
        <authorList>
            <person name="Kim K.K."/>
            <person name="Lee K.C."/>
            <person name="Lee J.S."/>
        </authorList>
    </citation>
    <scope>NUCLEOTIDE SEQUENCE [LARGE SCALE GENOMIC DNA]</scope>
    <source>
        <strain evidence="2 3">B-1</strain>
    </source>
</reference>
<dbReference type="eggNOG" id="arCOG02773">
    <property type="taxonomic scope" value="Archaea"/>
</dbReference>